<accession>A0A4P8PIV3</accession>
<evidence type="ECO:0000313" key="2">
    <source>
        <dbReference type="EMBL" id="QCQ84179.1"/>
    </source>
</evidence>
<protein>
    <submittedName>
        <fullName evidence="2">ORF18</fullName>
    </submittedName>
</protein>
<dbReference type="Proteomes" id="UP000318653">
    <property type="component" value="Segment"/>
</dbReference>
<dbReference type="EMBL" id="MK101347">
    <property type="protein sequence ID" value="QCQ84179.1"/>
    <property type="molecule type" value="Genomic_DNA"/>
</dbReference>
<keyword evidence="1" id="KW-0472">Membrane</keyword>
<feature type="transmembrane region" description="Helical" evidence="1">
    <location>
        <begin position="12"/>
        <end position="31"/>
    </location>
</feature>
<keyword evidence="1" id="KW-1133">Transmembrane helix</keyword>
<reference evidence="2" key="1">
    <citation type="journal article" date="2019" name="Infect. Genet. Evol.">
        <title>Unconventional gene arrangement and content revealed by full genome analysis of the white sturgeon adenovirus, the single member of the genus Ichtadenovirus.</title>
        <authorList>
            <person name="Doszpoly A."/>
            <person name="Harrach B."/>
            <person name="LaPatra S."/>
            <person name="Benko M."/>
        </authorList>
    </citation>
    <scope>NUCLEOTIDE SEQUENCE</scope>
    <source>
        <strain evidence="2">WSAdV1/1996</strain>
    </source>
</reference>
<keyword evidence="3" id="KW-1185">Reference proteome</keyword>
<evidence type="ECO:0000256" key="1">
    <source>
        <dbReference type="SAM" id="Phobius"/>
    </source>
</evidence>
<feature type="transmembrane region" description="Helical" evidence="1">
    <location>
        <begin position="43"/>
        <end position="65"/>
    </location>
</feature>
<dbReference type="GeneID" id="80527956"/>
<name>A0A4P8PIV3_9ADEN</name>
<dbReference type="RefSeq" id="YP_010790551.1">
    <property type="nucleotide sequence ID" value="NC_075448.1"/>
</dbReference>
<organism evidence="2">
    <name type="scientific">White sturgeon adenovirus 1</name>
    <dbReference type="NCBI Taxonomy" id="2580388"/>
    <lineage>
        <taxon>Viruses</taxon>
        <taxon>Varidnaviria</taxon>
        <taxon>Bamfordvirae</taxon>
        <taxon>Preplasmiviricota</taxon>
        <taxon>Polisuviricotina</taxon>
        <taxon>Pharingeaviricetes</taxon>
        <taxon>Rowavirales</taxon>
        <taxon>Adenoviridae</taxon>
        <taxon>Ichtadenovirus</taxon>
        <taxon>Ichtadenovirus acipenseris</taxon>
        <taxon>Sturgeon ichtadenovirus A</taxon>
    </lineage>
</organism>
<feature type="transmembrane region" description="Helical" evidence="1">
    <location>
        <begin position="110"/>
        <end position="138"/>
    </location>
</feature>
<sequence>MKLISQLRFLKFACLFSILFQLFSVLFYAWPTKTEYTWLSDSVSLMLFCLQYAVLVCATCVCMFLTMKMEKLKYMFHVTSMRLWFLVNTAVLLTLLLITAELFFLKFEGLLVHVLAMVTACLFCIECFLLFVQCCYYCEKKTREKGAAKEELIPLNAKQSFRKRELPELPEEGPYAVVEITEEVYDTPRHTPPSSMSSDVFVSATYIQFTTGHCVRLTKTGVAVPICRGEGEDEMRFCCSELTVHQDGSLTKFVRGFNPETQDI</sequence>
<keyword evidence="1" id="KW-0812">Transmembrane</keyword>
<proteinExistence type="predicted"/>
<feature type="transmembrane region" description="Helical" evidence="1">
    <location>
        <begin position="85"/>
        <end position="104"/>
    </location>
</feature>
<evidence type="ECO:0000313" key="3">
    <source>
        <dbReference type="Proteomes" id="UP000318653"/>
    </source>
</evidence>
<dbReference type="KEGG" id="vg:80527956"/>